<dbReference type="Proteomes" id="UP001652622">
    <property type="component" value="Unplaced"/>
</dbReference>
<name>A0A6P9BX84_PANGU</name>
<dbReference type="KEGG" id="pgut:117664947"/>
<proteinExistence type="predicted"/>
<dbReference type="Pfam" id="PF15073">
    <property type="entry name" value="SPATA48"/>
    <property type="match status" value="1"/>
</dbReference>
<dbReference type="PANTHER" id="PTHR34759:SF1">
    <property type="entry name" value="SPERMATOGENESIS-ASSOCIATED PROTEIN 48"/>
    <property type="match status" value="1"/>
</dbReference>
<protein>
    <submittedName>
        <fullName evidence="2">Protein SPMIP7</fullName>
    </submittedName>
</protein>
<accession>A0A6P9BX84</accession>
<reference evidence="2" key="1">
    <citation type="submission" date="2025-08" db="UniProtKB">
        <authorList>
            <consortium name="RefSeq"/>
        </authorList>
    </citation>
    <scope>IDENTIFICATION</scope>
    <source>
        <tissue evidence="2">Blood</tissue>
    </source>
</reference>
<dbReference type="AlphaFoldDB" id="A0A6P9BX84"/>
<sequence>MASQVTARHFHPYSYLNPADSLHKMHLNQHKDLLKRMYMPFVRGPEDRHFFASFQDKDSNAFLKSNPFLPPEDKGYLLAPHRDDVPIINTSSGFLSPGGKVDRQILDNKAYEPLQDGKDTHSSQQASVFCRKSQVGDRKALLLKEINQNQQWNSRAIPDISVRSRLGGWTSPVKVIPNPPKAKENFIPHTFVFHVDTDVQSSDTSSEPCRDKRALKYMYTSAIQRGYEEVPWDNMLSPKVGPEHSRLQPMGNISSSKRYEPAEEISQVVGGLWDRFQKRMFTVPYRPIHFVSPSSRTQHPPSYTGCIGSENSEDLDNPFVDLITYNRVHTTIPHYVKSSQSPNTFGYTGKVHWSATQPVNSNLPPALPSIISRMYGYLTEHGQAKEFPHWGPMSQVVTTTDPQNAFNKKEKERLKMRKNICPSGK</sequence>
<dbReference type="PANTHER" id="PTHR34759">
    <property type="entry name" value="SPERMATOGENESIS-ASSOCIATED PROTEIN 48"/>
    <property type="match status" value="1"/>
</dbReference>
<dbReference type="RefSeq" id="XP_034272311.1">
    <property type="nucleotide sequence ID" value="XM_034416420.2"/>
</dbReference>
<gene>
    <name evidence="2" type="primary">SPMIP7</name>
</gene>
<evidence type="ECO:0000313" key="2">
    <source>
        <dbReference type="RefSeq" id="XP_034272311.1"/>
    </source>
</evidence>
<dbReference type="InterPro" id="IPR027867">
    <property type="entry name" value="SPATA48"/>
</dbReference>
<dbReference type="OMA" id="NRRWNSR"/>
<dbReference type="InParanoid" id="A0A6P9BX84"/>
<organism evidence="1 2">
    <name type="scientific">Pantherophis guttatus</name>
    <name type="common">Corn snake</name>
    <name type="synonym">Elaphe guttata</name>
    <dbReference type="NCBI Taxonomy" id="94885"/>
    <lineage>
        <taxon>Eukaryota</taxon>
        <taxon>Metazoa</taxon>
        <taxon>Chordata</taxon>
        <taxon>Craniata</taxon>
        <taxon>Vertebrata</taxon>
        <taxon>Euteleostomi</taxon>
        <taxon>Lepidosauria</taxon>
        <taxon>Squamata</taxon>
        <taxon>Bifurcata</taxon>
        <taxon>Unidentata</taxon>
        <taxon>Episquamata</taxon>
        <taxon>Toxicofera</taxon>
        <taxon>Serpentes</taxon>
        <taxon>Colubroidea</taxon>
        <taxon>Colubridae</taxon>
        <taxon>Colubrinae</taxon>
        <taxon>Pantherophis</taxon>
    </lineage>
</organism>
<keyword evidence="1" id="KW-1185">Reference proteome</keyword>
<evidence type="ECO:0000313" key="1">
    <source>
        <dbReference type="Proteomes" id="UP001652622"/>
    </source>
</evidence>